<organism evidence="7 8">
    <name type="scientific">Vitreoscilla stercoraria</name>
    <dbReference type="NCBI Taxonomy" id="61"/>
    <lineage>
        <taxon>Bacteria</taxon>
        <taxon>Pseudomonadati</taxon>
        <taxon>Pseudomonadota</taxon>
        <taxon>Betaproteobacteria</taxon>
        <taxon>Neisseriales</taxon>
        <taxon>Neisseriaceae</taxon>
        <taxon>Vitreoscilla</taxon>
    </lineage>
</organism>
<keyword evidence="5 6" id="KW-0472">Membrane</keyword>
<reference evidence="7" key="2">
    <citation type="journal article" date="2022" name="Res Sq">
        <title>Evolution of multicellular longitudinally dividing oral cavity symbionts (Neisseriaceae).</title>
        <authorList>
            <person name="Nyongesa S."/>
            <person name="Weber P."/>
            <person name="Bernet E."/>
            <person name="Pullido F."/>
            <person name="Nieckarz M."/>
            <person name="Delaby M."/>
            <person name="Nieves C."/>
            <person name="Viehboeck T."/>
            <person name="Krause N."/>
            <person name="Rivera-Millot A."/>
            <person name="Nakamura A."/>
            <person name="Vischer N."/>
            <person name="VanNieuwenhze M."/>
            <person name="Brun Y."/>
            <person name="Cava F."/>
            <person name="Bulgheresi S."/>
            <person name="Veyrier F."/>
        </authorList>
    </citation>
    <scope>NUCLEOTIDE SEQUENCE</scope>
    <source>
        <strain evidence="7">SAG 1488-6</strain>
    </source>
</reference>
<accession>A0ABY4EAL8</accession>
<keyword evidence="4 6" id="KW-1133">Transmembrane helix</keyword>
<feature type="transmembrane region" description="Helical" evidence="6">
    <location>
        <begin position="37"/>
        <end position="59"/>
    </location>
</feature>
<comment type="similarity">
    <text evidence="2 6">Belongs to the GDT1 family.</text>
</comment>
<evidence type="ECO:0000256" key="4">
    <source>
        <dbReference type="ARBA" id="ARBA00022989"/>
    </source>
</evidence>
<protein>
    <recommendedName>
        <fullName evidence="6">GDT1 family protein</fullName>
    </recommendedName>
</protein>
<dbReference type="EMBL" id="CP091512">
    <property type="protein sequence ID" value="UOO92435.1"/>
    <property type="molecule type" value="Genomic_DNA"/>
</dbReference>
<feature type="transmembrane region" description="Helical" evidence="6">
    <location>
        <begin position="132"/>
        <end position="153"/>
    </location>
</feature>
<dbReference type="Pfam" id="PF01169">
    <property type="entry name" value="GDT1"/>
    <property type="match status" value="2"/>
</dbReference>
<evidence type="ECO:0000313" key="8">
    <source>
        <dbReference type="Proteomes" id="UP000832034"/>
    </source>
</evidence>
<feature type="transmembrane region" description="Helical" evidence="6">
    <location>
        <begin position="165"/>
        <end position="186"/>
    </location>
</feature>
<reference evidence="7" key="1">
    <citation type="submission" date="2021-12" db="EMBL/GenBank/DDBJ databases">
        <authorList>
            <person name="Veyrier F.J."/>
        </authorList>
    </citation>
    <scope>NUCLEOTIDE SEQUENCE</scope>
    <source>
        <strain evidence="7">SAG 1488-6</strain>
    </source>
</reference>
<dbReference type="PANTHER" id="PTHR12608:SF1">
    <property type="entry name" value="TRANSMEMBRANE PROTEIN 165"/>
    <property type="match status" value="1"/>
</dbReference>
<dbReference type="PANTHER" id="PTHR12608">
    <property type="entry name" value="TRANSMEMBRANE PROTEIN HTP-1 RELATED"/>
    <property type="match status" value="1"/>
</dbReference>
<proteinExistence type="inferred from homology"/>
<evidence type="ECO:0000256" key="6">
    <source>
        <dbReference type="RuleBase" id="RU365102"/>
    </source>
</evidence>
<dbReference type="Proteomes" id="UP000832034">
    <property type="component" value="Chromosome"/>
</dbReference>
<keyword evidence="3 6" id="KW-0812">Transmembrane</keyword>
<gene>
    <name evidence="7" type="ORF">LVJ81_12655</name>
</gene>
<name>A0ABY4EAL8_VITST</name>
<evidence type="ECO:0000256" key="1">
    <source>
        <dbReference type="ARBA" id="ARBA00004141"/>
    </source>
</evidence>
<sequence length="191" mass="20840">MDAFLSSTAAVALAEIGDKTQLLTLFLAARYRKPMPIIMGILVATILNHLVSGWIGAWVGQSFNANIMAWVIGISFIAVGFWLLVPDKDEEVSEKWLTGSAFVATAVLFFLAEIGDKTQLATVFLAAKYQDVFWVVVGSTLGLMIANVPMVFLGDWLLKKLPLNIIRVAACVLFVVLGLVTLYQPLMALFS</sequence>
<dbReference type="InterPro" id="IPR001727">
    <property type="entry name" value="GDT1-like"/>
</dbReference>
<comment type="subcellular location">
    <subcellularLocation>
        <location evidence="1 6">Membrane</location>
        <topology evidence="1 6">Multi-pass membrane protein</topology>
    </subcellularLocation>
</comment>
<feature type="transmembrane region" description="Helical" evidence="6">
    <location>
        <begin position="65"/>
        <end position="84"/>
    </location>
</feature>
<evidence type="ECO:0000256" key="2">
    <source>
        <dbReference type="ARBA" id="ARBA00009190"/>
    </source>
</evidence>
<evidence type="ECO:0000256" key="3">
    <source>
        <dbReference type="ARBA" id="ARBA00022692"/>
    </source>
</evidence>
<feature type="transmembrane region" description="Helical" evidence="6">
    <location>
        <begin position="96"/>
        <end position="112"/>
    </location>
</feature>
<evidence type="ECO:0000313" key="7">
    <source>
        <dbReference type="EMBL" id="UOO92435.1"/>
    </source>
</evidence>
<keyword evidence="8" id="KW-1185">Reference proteome</keyword>
<dbReference type="RefSeq" id="WP_019958581.1">
    <property type="nucleotide sequence ID" value="NZ_CP091512.1"/>
</dbReference>
<evidence type="ECO:0000256" key="5">
    <source>
        <dbReference type="ARBA" id="ARBA00023136"/>
    </source>
</evidence>